<organism evidence="2">
    <name type="scientific">Pseudictyota dubia</name>
    <dbReference type="NCBI Taxonomy" id="2749911"/>
    <lineage>
        <taxon>Eukaryota</taxon>
        <taxon>Sar</taxon>
        <taxon>Stramenopiles</taxon>
        <taxon>Ochrophyta</taxon>
        <taxon>Bacillariophyta</taxon>
        <taxon>Mediophyceae</taxon>
        <taxon>Biddulphiophycidae</taxon>
        <taxon>Eupodiscales</taxon>
        <taxon>Odontellaceae</taxon>
        <taxon>Pseudictyota</taxon>
    </lineage>
</organism>
<proteinExistence type="predicted"/>
<evidence type="ECO:0000256" key="1">
    <source>
        <dbReference type="SAM" id="MobiDB-lite"/>
    </source>
</evidence>
<gene>
    <name evidence="2" type="ORF">TDUB1175_LOCUS22297</name>
</gene>
<name>A0A7R9WIC7_9STRA</name>
<evidence type="ECO:0000313" key="2">
    <source>
        <dbReference type="EMBL" id="CAD8323879.1"/>
    </source>
</evidence>
<feature type="region of interest" description="Disordered" evidence="1">
    <location>
        <begin position="1"/>
        <end position="37"/>
    </location>
</feature>
<dbReference type="AlphaFoldDB" id="A0A7R9WIC7"/>
<dbReference type="EMBL" id="HBED01044372">
    <property type="protein sequence ID" value="CAD8323879.1"/>
    <property type="molecule type" value="Transcribed_RNA"/>
</dbReference>
<sequence>MVPAGAKCGSRGGPRGGQNPRKGFGAPLADPYAQPDPTVVPHVDAALRVVCAALNEEDSATDAEHVAGLNGQEVRDAVPAKQVDGVKASLAYLRDRVGVPRDMPLAAARQFRAHLNWAIDVLE</sequence>
<reference evidence="2" key="1">
    <citation type="submission" date="2021-01" db="EMBL/GenBank/DDBJ databases">
        <authorList>
            <person name="Corre E."/>
            <person name="Pelletier E."/>
            <person name="Niang G."/>
            <person name="Scheremetjew M."/>
            <person name="Finn R."/>
            <person name="Kale V."/>
            <person name="Holt S."/>
            <person name="Cochrane G."/>
            <person name="Meng A."/>
            <person name="Brown T."/>
            <person name="Cohen L."/>
        </authorList>
    </citation>
    <scope>NUCLEOTIDE SEQUENCE</scope>
    <source>
        <strain evidence="2">CCMP147</strain>
    </source>
</reference>
<accession>A0A7R9WIC7</accession>
<protein>
    <submittedName>
        <fullName evidence="2">Uncharacterized protein</fullName>
    </submittedName>
</protein>